<dbReference type="OrthoDB" id="9786919at2"/>
<evidence type="ECO:0000256" key="6">
    <source>
        <dbReference type="ARBA" id="ARBA00022692"/>
    </source>
</evidence>
<protein>
    <recommendedName>
        <fullName evidence="3">histidine kinase</fullName>
        <ecNumber evidence="3">2.7.13.3</ecNumber>
    </recommendedName>
</protein>
<dbReference type="Pfam" id="PF00512">
    <property type="entry name" value="HisKA"/>
    <property type="match status" value="1"/>
</dbReference>
<evidence type="ECO:0000256" key="8">
    <source>
        <dbReference type="ARBA" id="ARBA00022989"/>
    </source>
</evidence>
<comment type="subcellular location">
    <subcellularLocation>
        <location evidence="2">Cell membrane</location>
    </subcellularLocation>
</comment>
<dbReference type="CDD" id="cd06225">
    <property type="entry name" value="HAMP"/>
    <property type="match status" value="1"/>
</dbReference>
<dbReference type="SUPFAM" id="SSF158472">
    <property type="entry name" value="HAMP domain-like"/>
    <property type="match status" value="1"/>
</dbReference>
<dbReference type="CDD" id="cd00082">
    <property type="entry name" value="HisKA"/>
    <property type="match status" value="1"/>
</dbReference>
<dbReference type="EMBL" id="WODA01000025">
    <property type="protein sequence ID" value="MUN08563.1"/>
    <property type="molecule type" value="Genomic_DNA"/>
</dbReference>
<evidence type="ECO:0000259" key="12">
    <source>
        <dbReference type="PROSITE" id="PS50885"/>
    </source>
</evidence>
<dbReference type="InterPro" id="IPR036097">
    <property type="entry name" value="HisK_dim/P_sf"/>
</dbReference>
<dbReference type="InterPro" id="IPR005467">
    <property type="entry name" value="His_kinase_dom"/>
</dbReference>
<feature type="domain" description="Histidine kinase" evidence="11">
    <location>
        <begin position="238"/>
        <end position="452"/>
    </location>
</feature>
<evidence type="ECO:0000313" key="13">
    <source>
        <dbReference type="EMBL" id="MUN08563.1"/>
    </source>
</evidence>
<dbReference type="Gene3D" id="6.10.340.10">
    <property type="match status" value="1"/>
</dbReference>
<keyword evidence="5" id="KW-0808">Transferase</keyword>
<keyword evidence="7" id="KW-0418">Kinase</keyword>
<organism evidence="13 14">
    <name type="scientific">Agromyces luteolus</name>
    <dbReference type="NCBI Taxonomy" id="88373"/>
    <lineage>
        <taxon>Bacteria</taxon>
        <taxon>Bacillati</taxon>
        <taxon>Actinomycetota</taxon>
        <taxon>Actinomycetes</taxon>
        <taxon>Micrococcales</taxon>
        <taxon>Microbacteriaceae</taxon>
        <taxon>Agromyces</taxon>
    </lineage>
</organism>
<keyword evidence="6" id="KW-0812">Transmembrane</keyword>
<evidence type="ECO:0000256" key="9">
    <source>
        <dbReference type="ARBA" id="ARBA00023012"/>
    </source>
</evidence>
<keyword evidence="14" id="KW-1185">Reference proteome</keyword>
<evidence type="ECO:0000256" key="5">
    <source>
        <dbReference type="ARBA" id="ARBA00022679"/>
    </source>
</evidence>
<keyword evidence="4" id="KW-0597">Phosphoprotein</keyword>
<keyword evidence="8" id="KW-1133">Transmembrane helix</keyword>
<evidence type="ECO:0000256" key="10">
    <source>
        <dbReference type="ARBA" id="ARBA00023136"/>
    </source>
</evidence>
<dbReference type="Gene3D" id="3.30.565.10">
    <property type="entry name" value="Histidine kinase-like ATPase, C-terminal domain"/>
    <property type="match status" value="1"/>
</dbReference>
<dbReference type="PROSITE" id="PS50109">
    <property type="entry name" value="HIS_KIN"/>
    <property type="match status" value="1"/>
</dbReference>
<proteinExistence type="predicted"/>
<dbReference type="CDD" id="cd00075">
    <property type="entry name" value="HATPase"/>
    <property type="match status" value="1"/>
</dbReference>
<accession>A0A7C9HJH5</accession>
<dbReference type="Pfam" id="PF00672">
    <property type="entry name" value="HAMP"/>
    <property type="match status" value="1"/>
</dbReference>
<dbReference type="AlphaFoldDB" id="A0A7C9HJH5"/>
<dbReference type="Proteomes" id="UP000480122">
    <property type="component" value="Unassembled WGS sequence"/>
</dbReference>
<dbReference type="InterPro" id="IPR004358">
    <property type="entry name" value="Sig_transdc_His_kin-like_C"/>
</dbReference>
<dbReference type="GO" id="GO:0005886">
    <property type="term" value="C:plasma membrane"/>
    <property type="evidence" value="ECO:0007669"/>
    <property type="project" value="UniProtKB-SubCell"/>
</dbReference>
<dbReference type="InterPro" id="IPR003661">
    <property type="entry name" value="HisK_dim/P_dom"/>
</dbReference>
<dbReference type="InterPro" id="IPR003660">
    <property type="entry name" value="HAMP_dom"/>
</dbReference>
<dbReference type="Pfam" id="PF02518">
    <property type="entry name" value="HATPase_c"/>
    <property type="match status" value="1"/>
</dbReference>
<dbReference type="PROSITE" id="PS50885">
    <property type="entry name" value="HAMP"/>
    <property type="match status" value="1"/>
</dbReference>
<name>A0A7C9HJH5_9MICO</name>
<dbReference type="GO" id="GO:0000155">
    <property type="term" value="F:phosphorelay sensor kinase activity"/>
    <property type="evidence" value="ECO:0007669"/>
    <property type="project" value="InterPro"/>
</dbReference>
<evidence type="ECO:0000259" key="11">
    <source>
        <dbReference type="PROSITE" id="PS50109"/>
    </source>
</evidence>
<keyword evidence="9" id="KW-0902">Two-component regulatory system</keyword>
<dbReference type="Gene3D" id="1.10.287.130">
    <property type="match status" value="1"/>
</dbReference>
<dbReference type="InterPro" id="IPR050428">
    <property type="entry name" value="TCS_sensor_his_kinase"/>
</dbReference>
<dbReference type="SUPFAM" id="SSF55874">
    <property type="entry name" value="ATPase domain of HSP90 chaperone/DNA topoisomerase II/histidine kinase"/>
    <property type="match status" value="1"/>
</dbReference>
<evidence type="ECO:0000256" key="3">
    <source>
        <dbReference type="ARBA" id="ARBA00012438"/>
    </source>
</evidence>
<evidence type="ECO:0000256" key="7">
    <source>
        <dbReference type="ARBA" id="ARBA00022777"/>
    </source>
</evidence>
<gene>
    <name evidence="13" type="ORF">GLX25_15750</name>
</gene>
<dbReference type="PANTHER" id="PTHR45436:SF5">
    <property type="entry name" value="SENSOR HISTIDINE KINASE TRCS"/>
    <property type="match status" value="1"/>
</dbReference>
<dbReference type="SMART" id="SM00388">
    <property type="entry name" value="HisKA"/>
    <property type="match status" value="1"/>
</dbReference>
<feature type="domain" description="HAMP" evidence="12">
    <location>
        <begin position="177"/>
        <end position="230"/>
    </location>
</feature>
<evidence type="ECO:0000313" key="14">
    <source>
        <dbReference type="Proteomes" id="UP000480122"/>
    </source>
</evidence>
<comment type="catalytic activity">
    <reaction evidence="1">
        <text>ATP + protein L-histidine = ADP + protein N-phospho-L-histidine.</text>
        <dbReference type="EC" id="2.7.13.3"/>
    </reaction>
</comment>
<comment type="caution">
    <text evidence="13">The sequence shown here is derived from an EMBL/GenBank/DDBJ whole genome shotgun (WGS) entry which is preliminary data.</text>
</comment>
<dbReference type="InterPro" id="IPR003594">
    <property type="entry name" value="HATPase_dom"/>
</dbReference>
<keyword evidence="10" id="KW-0472">Membrane</keyword>
<dbReference type="SMART" id="SM00304">
    <property type="entry name" value="HAMP"/>
    <property type="match status" value="1"/>
</dbReference>
<evidence type="ECO:0000256" key="1">
    <source>
        <dbReference type="ARBA" id="ARBA00000085"/>
    </source>
</evidence>
<dbReference type="PRINTS" id="PR00344">
    <property type="entry name" value="BCTRLSENSOR"/>
</dbReference>
<dbReference type="InterPro" id="IPR036890">
    <property type="entry name" value="HATPase_C_sf"/>
</dbReference>
<dbReference type="PANTHER" id="PTHR45436">
    <property type="entry name" value="SENSOR HISTIDINE KINASE YKOH"/>
    <property type="match status" value="1"/>
</dbReference>
<reference evidence="13 14" key="1">
    <citation type="submission" date="2019-11" db="EMBL/GenBank/DDBJ databases">
        <title>Agromyces kandeliae sp. nov., isolated from mangrove soil.</title>
        <authorList>
            <person name="Wang R."/>
        </authorList>
    </citation>
    <scope>NUCLEOTIDE SEQUENCE [LARGE SCALE GENOMIC DNA]</scope>
    <source>
        <strain evidence="13 14">JCM 11431</strain>
    </source>
</reference>
<dbReference type="RefSeq" id="WP_155843443.1">
    <property type="nucleotide sequence ID" value="NZ_BAAAIA010000008.1"/>
</dbReference>
<sequence>MSGIRVRTTVVSALLVLVVLTAAAVALVTAQRAVLTESVDELLDRRAAAVLETVEASTTPPPVDLAADGDEESFAVVTDLSGAVVASTAGGSRDLPLRAPAGEDPRFATVAVPSSEPAGDGGASFRLRSERAGDLVVHTATPLDDVDESVQALIRGLAISVPLTTILLAAGVWLLVGRVLRPVEAIRRNVAEIGGDTLDRRVPEPTSRDEIARLAVTMNAMLDRIEQASVEQRRFVDDASHELRSPLARMRTDLEVDLQHPAQADPAATLERVHDDVAELERLVDDLLTLARSDAAGPSATTANQPPVDLDDVVLDAVARVRARRPGVVIETTDVAAARVGGRRSQLARAVGNLLENAATHGRPPIAVRLAQRDGWAQLEVADAGPGIPEADADRVFDRFVRLDPARSHDASGTGLGLSIVRAIAVAHGGTVFVDAGRPSGTRVVMRIPTGALPSSPAGE</sequence>
<evidence type="ECO:0000256" key="2">
    <source>
        <dbReference type="ARBA" id="ARBA00004236"/>
    </source>
</evidence>
<dbReference type="EC" id="2.7.13.3" evidence="3"/>
<evidence type="ECO:0000256" key="4">
    <source>
        <dbReference type="ARBA" id="ARBA00022553"/>
    </source>
</evidence>
<dbReference type="SMART" id="SM00387">
    <property type="entry name" value="HATPase_c"/>
    <property type="match status" value="1"/>
</dbReference>
<dbReference type="SUPFAM" id="SSF47384">
    <property type="entry name" value="Homodimeric domain of signal transducing histidine kinase"/>
    <property type="match status" value="1"/>
</dbReference>